<dbReference type="GO" id="GO:0003677">
    <property type="term" value="F:DNA binding"/>
    <property type="evidence" value="ECO:0007669"/>
    <property type="project" value="InterPro"/>
</dbReference>
<gene>
    <name evidence="2" type="ORF">H9701_06050</name>
</gene>
<dbReference type="SMART" id="SM00530">
    <property type="entry name" value="HTH_XRE"/>
    <property type="match status" value="1"/>
</dbReference>
<accession>A0A9D2SZ33</accession>
<evidence type="ECO:0000313" key="2">
    <source>
        <dbReference type="EMBL" id="HJC41098.1"/>
    </source>
</evidence>
<feature type="domain" description="HTH cro/C1-type" evidence="1">
    <location>
        <begin position="14"/>
        <end position="66"/>
    </location>
</feature>
<dbReference type="PROSITE" id="PS50943">
    <property type="entry name" value="HTH_CROC1"/>
    <property type="match status" value="1"/>
</dbReference>
<sequence length="72" mass="8181">RKPGALLGFYIFSLRKQCHLTQETVANDLYISQSYLRKIEHGEANPSVNMTAKILNYLEACARGEQPPEIDE</sequence>
<reference evidence="2" key="1">
    <citation type="journal article" date="2021" name="PeerJ">
        <title>Extensive microbial diversity within the chicken gut microbiome revealed by metagenomics and culture.</title>
        <authorList>
            <person name="Gilroy R."/>
            <person name="Ravi A."/>
            <person name="Getino M."/>
            <person name="Pursley I."/>
            <person name="Horton D.L."/>
            <person name="Alikhan N.F."/>
            <person name="Baker D."/>
            <person name="Gharbi K."/>
            <person name="Hall N."/>
            <person name="Watson M."/>
            <person name="Adriaenssens E.M."/>
            <person name="Foster-Nyarko E."/>
            <person name="Jarju S."/>
            <person name="Secka A."/>
            <person name="Antonio M."/>
            <person name="Oren A."/>
            <person name="Chaudhuri R.R."/>
            <person name="La Ragione R."/>
            <person name="Hildebrand F."/>
            <person name="Pallen M.J."/>
        </authorList>
    </citation>
    <scope>NUCLEOTIDE SEQUENCE</scope>
    <source>
        <strain evidence="2">CHK186-1790</strain>
    </source>
</reference>
<evidence type="ECO:0000313" key="3">
    <source>
        <dbReference type="Proteomes" id="UP000823882"/>
    </source>
</evidence>
<dbReference type="Pfam" id="PF01381">
    <property type="entry name" value="HTH_3"/>
    <property type="match status" value="1"/>
</dbReference>
<dbReference type="InterPro" id="IPR001387">
    <property type="entry name" value="Cro/C1-type_HTH"/>
</dbReference>
<dbReference type="AlphaFoldDB" id="A0A9D2SZ33"/>
<protein>
    <submittedName>
        <fullName evidence="2">Helix-turn-helix domain-containing protein</fullName>
    </submittedName>
</protein>
<name>A0A9D2SZ33_9FIRM</name>
<dbReference type="EMBL" id="DWWJ01000106">
    <property type="protein sequence ID" value="HJC41098.1"/>
    <property type="molecule type" value="Genomic_DNA"/>
</dbReference>
<dbReference type="Proteomes" id="UP000823882">
    <property type="component" value="Unassembled WGS sequence"/>
</dbReference>
<reference evidence="2" key="2">
    <citation type="submission" date="2021-04" db="EMBL/GenBank/DDBJ databases">
        <authorList>
            <person name="Gilroy R."/>
        </authorList>
    </citation>
    <scope>NUCLEOTIDE SEQUENCE</scope>
    <source>
        <strain evidence="2">CHK186-1790</strain>
    </source>
</reference>
<organism evidence="2 3">
    <name type="scientific">Candidatus Intestinimonas pullistercoris</name>
    <dbReference type="NCBI Taxonomy" id="2838623"/>
    <lineage>
        <taxon>Bacteria</taxon>
        <taxon>Bacillati</taxon>
        <taxon>Bacillota</taxon>
        <taxon>Clostridia</taxon>
        <taxon>Eubacteriales</taxon>
        <taxon>Intestinimonas</taxon>
    </lineage>
</organism>
<comment type="caution">
    <text evidence="2">The sequence shown here is derived from an EMBL/GenBank/DDBJ whole genome shotgun (WGS) entry which is preliminary data.</text>
</comment>
<dbReference type="SUPFAM" id="SSF47413">
    <property type="entry name" value="lambda repressor-like DNA-binding domains"/>
    <property type="match status" value="1"/>
</dbReference>
<dbReference type="Gene3D" id="1.10.260.40">
    <property type="entry name" value="lambda repressor-like DNA-binding domains"/>
    <property type="match status" value="1"/>
</dbReference>
<feature type="non-terminal residue" evidence="2">
    <location>
        <position position="1"/>
    </location>
</feature>
<dbReference type="InterPro" id="IPR010982">
    <property type="entry name" value="Lambda_DNA-bd_dom_sf"/>
</dbReference>
<proteinExistence type="predicted"/>
<dbReference type="CDD" id="cd00093">
    <property type="entry name" value="HTH_XRE"/>
    <property type="match status" value="1"/>
</dbReference>
<evidence type="ECO:0000259" key="1">
    <source>
        <dbReference type="PROSITE" id="PS50943"/>
    </source>
</evidence>